<dbReference type="GeneID" id="19463888"/>
<keyword evidence="2" id="KW-1185">Reference proteome</keyword>
<sequence length="54" mass="5914">MPGTSFSHSSTGVVENKGCILRRSCTFCHFAPIRKLVQLPILSICEHQNRGAAN</sequence>
<reference evidence="1 2" key="1">
    <citation type="journal article" date="2013" name="BMC Genomics">
        <title>Genomics-driven discovery of the pneumocandin biosynthetic gene cluster in the fungus Glarea lozoyensis.</title>
        <authorList>
            <person name="Chen L."/>
            <person name="Yue Q."/>
            <person name="Zhang X."/>
            <person name="Xiang M."/>
            <person name="Wang C."/>
            <person name="Li S."/>
            <person name="Che Y."/>
            <person name="Ortiz-Lopez F.J."/>
            <person name="Bills G.F."/>
            <person name="Liu X."/>
            <person name="An Z."/>
        </authorList>
    </citation>
    <scope>NUCLEOTIDE SEQUENCE [LARGE SCALE GENOMIC DNA]</scope>
    <source>
        <strain evidence="2">ATCC 20868 / MF5171</strain>
    </source>
</reference>
<protein>
    <submittedName>
        <fullName evidence="1">Uncharacterized protein</fullName>
    </submittedName>
</protein>
<dbReference type="RefSeq" id="XP_008085401.1">
    <property type="nucleotide sequence ID" value="XM_008087210.1"/>
</dbReference>
<gene>
    <name evidence="1" type="ORF">GLAREA_04833</name>
</gene>
<dbReference type="EMBL" id="KE145369">
    <property type="protein sequence ID" value="EPE28042.1"/>
    <property type="molecule type" value="Genomic_DNA"/>
</dbReference>
<name>S3CNG9_GLAL2</name>
<dbReference type="Proteomes" id="UP000016922">
    <property type="component" value="Unassembled WGS sequence"/>
</dbReference>
<evidence type="ECO:0000313" key="2">
    <source>
        <dbReference type="Proteomes" id="UP000016922"/>
    </source>
</evidence>
<dbReference type="KEGG" id="glz:GLAREA_04833"/>
<proteinExistence type="predicted"/>
<evidence type="ECO:0000313" key="1">
    <source>
        <dbReference type="EMBL" id="EPE28042.1"/>
    </source>
</evidence>
<accession>S3CNG9</accession>
<organism evidence="1 2">
    <name type="scientific">Glarea lozoyensis (strain ATCC 20868 / MF5171)</name>
    <dbReference type="NCBI Taxonomy" id="1116229"/>
    <lineage>
        <taxon>Eukaryota</taxon>
        <taxon>Fungi</taxon>
        <taxon>Dikarya</taxon>
        <taxon>Ascomycota</taxon>
        <taxon>Pezizomycotina</taxon>
        <taxon>Leotiomycetes</taxon>
        <taxon>Helotiales</taxon>
        <taxon>Helotiaceae</taxon>
        <taxon>Glarea</taxon>
    </lineage>
</organism>
<dbReference type="AlphaFoldDB" id="S3CNG9"/>
<dbReference type="HOGENOM" id="CLU_3050479_0_0_1"/>